<name>A0ABT1K6D4_9ACTN</name>
<feature type="transmembrane region" description="Helical" evidence="7">
    <location>
        <begin position="310"/>
        <end position="334"/>
    </location>
</feature>
<dbReference type="PIRSF" id="PIRSF006060">
    <property type="entry name" value="AA_transporter"/>
    <property type="match status" value="1"/>
</dbReference>
<keyword evidence="2" id="KW-1003">Cell membrane</keyword>
<sequence length="505" mass="50701">MSEGLARRLGTGDAVVVGLSAMIGAGVFAAFAPAAAAAGPWLLAALALAAVVAYCNATSSARLAALHPESGGTYVYGRRRLGPLWGYLAGWGFTVGKTASCAAMALTFGAYVAPGLARPLAVGAVVGVTALNVYGVRRSTAAARVMVAFVLAVLAAVIATGLLAPPAPTTASLTAAPGQPRHGFPGTSAGPPSMPSGRPGTSAGPPSMPSGRPGTSAGPPGTPSGPPGVHRGSVDDLGKGVSYPIPGLRERLPSPPVLVTVAKRTGPSVTGWWGVLQGAGLLFFAFAGYARIATLGEEVRDPARTIPRAIGIALGITLAVYTLVAVAALRVLGWPLLAASDAPLGDVVEMAGFAWLRPVVTAGAAVAALGALLALVLGVSRTVLAMARERDLPHALSAVHPARREPRRAELAVGVAVVGLLLVADLRGAIGFSSFGVLVYYAIANAAALTLTREEGAPPKVVPVAGVVLCLVLAATLPWQSVAGGLAVFAVGALVWALRHRRAER</sequence>
<evidence type="ECO:0000256" key="2">
    <source>
        <dbReference type="ARBA" id="ARBA00022475"/>
    </source>
</evidence>
<evidence type="ECO:0000313" key="9">
    <source>
        <dbReference type="Proteomes" id="UP001320766"/>
    </source>
</evidence>
<proteinExistence type="predicted"/>
<feature type="transmembrane region" description="Helical" evidence="7">
    <location>
        <begin position="141"/>
        <end position="164"/>
    </location>
</feature>
<dbReference type="PANTHER" id="PTHR42770:SF7">
    <property type="entry name" value="MEMBRANE PROTEIN"/>
    <property type="match status" value="1"/>
</dbReference>
<feature type="transmembrane region" description="Helical" evidence="7">
    <location>
        <begin position="84"/>
        <end position="110"/>
    </location>
</feature>
<evidence type="ECO:0000256" key="4">
    <source>
        <dbReference type="ARBA" id="ARBA00022989"/>
    </source>
</evidence>
<protein>
    <submittedName>
        <fullName evidence="8">APA family basic amino acid/polyamine antiporter</fullName>
    </submittedName>
</protein>
<evidence type="ECO:0000313" key="8">
    <source>
        <dbReference type="EMBL" id="MCP2349242.1"/>
    </source>
</evidence>
<reference evidence="8 9" key="1">
    <citation type="submission" date="2022-06" db="EMBL/GenBank/DDBJ databases">
        <title>Sequencing the genomes of 1000 actinobacteria strains.</title>
        <authorList>
            <person name="Klenk H.-P."/>
        </authorList>
    </citation>
    <scope>NUCLEOTIDE SEQUENCE [LARGE SCALE GENOMIC DNA]</scope>
    <source>
        <strain evidence="8 9">DSM 44170</strain>
    </source>
</reference>
<dbReference type="Pfam" id="PF13520">
    <property type="entry name" value="AA_permease_2"/>
    <property type="match status" value="2"/>
</dbReference>
<feature type="transmembrane region" description="Helical" evidence="7">
    <location>
        <begin position="271"/>
        <end position="290"/>
    </location>
</feature>
<keyword evidence="3 7" id="KW-0812">Transmembrane</keyword>
<feature type="transmembrane region" description="Helical" evidence="7">
    <location>
        <begin position="464"/>
        <end position="497"/>
    </location>
</feature>
<keyword evidence="4 7" id="KW-1133">Transmembrane helix</keyword>
<feature type="compositionally biased region" description="Low complexity" evidence="6">
    <location>
        <begin position="209"/>
        <end position="219"/>
    </location>
</feature>
<accession>A0ABT1K6D4</accession>
<gene>
    <name evidence="8" type="ORF">HD595_005364</name>
</gene>
<organism evidence="8 9">
    <name type="scientific">Nonomuraea roseoviolacea subsp. carminata</name>
    <dbReference type="NCBI Taxonomy" id="160689"/>
    <lineage>
        <taxon>Bacteria</taxon>
        <taxon>Bacillati</taxon>
        <taxon>Actinomycetota</taxon>
        <taxon>Actinomycetes</taxon>
        <taxon>Streptosporangiales</taxon>
        <taxon>Streptosporangiaceae</taxon>
        <taxon>Nonomuraea</taxon>
    </lineage>
</organism>
<feature type="region of interest" description="Disordered" evidence="6">
    <location>
        <begin position="173"/>
        <end position="236"/>
    </location>
</feature>
<feature type="transmembrane region" description="Helical" evidence="7">
    <location>
        <begin position="354"/>
        <end position="380"/>
    </location>
</feature>
<dbReference type="EMBL" id="JAMZEC010000001">
    <property type="protein sequence ID" value="MCP2349242.1"/>
    <property type="molecule type" value="Genomic_DNA"/>
</dbReference>
<evidence type="ECO:0000256" key="7">
    <source>
        <dbReference type="SAM" id="Phobius"/>
    </source>
</evidence>
<dbReference type="Proteomes" id="UP001320766">
    <property type="component" value="Unassembled WGS sequence"/>
</dbReference>
<dbReference type="PANTHER" id="PTHR42770">
    <property type="entry name" value="AMINO ACID TRANSPORTER-RELATED"/>
    <property type="match status" value="1"/>
</dbReference>
<keyword evidence="9" id="KW-1185">Reference proteome</keyword>
<feature type="transmembrane region" description="Helical" evidence="7">
    <location>
        <begin position="12"/>
        <end position="32"/>
    </location>
</feature>
<dbReference type="InterPro" id="IPR002293">
    <property type="entry name" value="AA/rel_permease1"/>
</dbReference>
<feature type="transmembrane region" description="Helical" evidence="7">
    <location>
        <begin position="411"/>
        <end position="444"/>
    </location>
</feature>
<feature type="transmembrane region" description="Helical" evidence="7">
    <location>
        <begin position="38"/>
        <end position="57"/>
    </location>
</feature>
<evidence type="ECO:0000256" key="6">
    <source>
        <dbReference type="SAM" id="MobiDB-lite"/>
    </source>
</evidence>
<evidence type="ECO:0000256" key="3">
    <source>
        <dbReference type="ARBA" id="ARBA00022692"/>
    </source>
</evidence>
<keyword evidence="5 7" id="KW-0472">Membrane</keyword>
<dbReference type="RefSeq" id="WP_308211240.1">
    <property type="nucleotide sequence ID" value="NZ_BAAAVE010000008.1"/>
</dbReference>
<comment type="subcellular location">
    <subcellularLocation>
        <location evidence="1">Cell membrane</location>
        <topology evidence="1">Multi-pass membrane protein</topology>
    </subcellularLocation>
</comment>
<evidence type="ECO:0000256" key="1">
    <source>
        <dbReference type="ARBA" id="ARBA00004651"/>
    </source>
</evidence>
<dbReference type="InterPro" id="IPR050367">
    <property type="entry name" value="APC_superfamily"/>
</dbReference>
<dbReference type="Gene3D" id="1.20.1740.10">
    <property type="entry name" value="Amino acid/polyamine transporter I"/>
    <property type="match status" value="1"/>
</dbReference>
<feature type="transmembrane region" description="Helical" evidence="7">
    <location>
        <begin position="116"/>
        <end position="134"/>
    </location>
</feature>
<comment type="caution">
    <text evidence="8">The sequence shown here is derived from an EMBL/GenBank/DDBJ whole genome shotgun (WGS) entry which is preliminary data.</text>
</comment>
<evidence type="ECO:0000256" key="5">
    <source>
        <dbReference type="ARBA" id="ARBA00023136"/>
    </source>
</evidence>